<name>A0A172U0S4_9BACT</name>
<dbReference type="AlphaFoldDB" id="A0A172U0S4"/>
<keyword evidence="3" id="KW-1185">Reference proteome</keyword>
<feature type="compositionally biased region" description="Basic and acidic residues" evidence="1">
    <location>
        <begin position="51"/>
        <end position="73"/>
    </location>
</feature>
<organism evidence="2 3">
    <name type="scientific">Flavisolibacter tropicus</name>
    <dbReference type="NCBI Taxonomy" id="1492898"/>
    <lineage>
        <taxon>Bacteria</taxon>
        <taxon>Pseudomonadati</taxon>
        <taxon>Bacteroidota</taxon>
        <taxon>Chitinophagia</taxon>
        <taxon>Chitinophagales</taxon>
        <taxon>Chitinophagaceae</taxon>
        <taxon>Flavisolibacter</taxon>
    </lineage>
</organism>
<reference evidence="2 3" key="2">
    <citation type="journal article" date="2016" name="Int. J. Syst. Evol. Microbiol.">
        <title>Flavisolibacter tropicus sp. nov., isolated from tropical soil.</title>
        <authorList>
            <person name="Lee J.J."/>
            <person name="Kang M.S."/>
            <person name="Kim G.S."/>
            <person name="Lee C.S."/>
            <person name="Lim S."/>
            <person name="Lee J."/>
            <person name="Roh S.H."/>
            <person name="Kang H."/>
            <person name="Ha J.M."/>
            <person name="Bae S."/>
            <person name="Jung H.Y."/>
            <person name="Kim M.K."/>
        </authorList>
    </citation>
    <scope>NUCLEOTIDE SEQUENCE [LARGE SCALE GENOMIC DNA]</scope>
    <source>
        <strain evidence="2 3">LCS9</strain>
    </source>
</reference>
<dbReference type="OrthoDB" id="681002at2"/>
<proteinExistence type="predicted"/>
<feature type="region of interest" description="Disordered" evidence="1">
    <location>
        <begin position="1"/>
        <end position="73"/>
    </location>
</feature>
<dbReference type="KEGG" id="fla:SY85_23175"/>
<evidence type="ECO:0000256" key="1">
    <source>
        <dbReference type="SAM" id="MobiDB-lite"/>
    </source>
</evidence>
<gene>
    <name evidence="2" type="ORF">SY85_23175</name>
</gene>
<dbReference type="Proteomes" id="UP000077177">
    <property type="component" value="Chromosome"/>
</dbReference>
<reference evidence="3" key="1">
    <citation type="submission" date="2015-01" db="EMBL/GenBank/DDBJ databases">
        <title>Flavisolibacter sp./LCS9/ whole genome sequencing.</title>
        <authorList>
            <person name="Kim M.K."/>
            <person name="Srinivasan S."/>
            <person name="Lee J.-J."/>
        </authorList>
    </citation>
    <scope>NUCLEOTIDE SEQUENCE [LARGE SCALE GENOMIC DNA]</scope>
    <source>
        <strain evidence="3">LCS9</strain>
    </source>
</reference>
<evidence type="ECO:0000313" key="3">
    <source>
        <dbReference type="Proteomes" id="UP000077177"/>
    </source>
</evidence>
<accession>A0A172U0S4</accession>
<protein>
    <submittedName>
        <fullName evidence="2">Uncharacterized protein</fullName>
    </submittedName>
</protein>
<evidence type="ECO:0000313" key="2">
    <source>
        <dbReference type="EMBL" id="ANE52945.1"/>
    </source>
</evidence>
<feature type="compositionally biased region" description="Basic and acidic residues" evidence="1">
    <location>
        <begin position="1"/>
        <end position="30"/>
    </location>
</feature>
<dbReference type="RefSeq" id="WP_066408304.1">
    <property type="nucleotide sequence ID" value="NZ_CP011390.1"/>
</dbReference>
<dbReference type="EMBL" id="CP011390">
    <property type="protein sequence ID" value="ANE52945.1"/>
    <property type="molecule type" value="Genomic_DNA"/>
</dbReference>
<sequence length="73" mass="8480">MVNRKDAKKNTPIDPHLDTPSEANREKHINFLEVEEESANRSDNDQVDDFASERRKEWEKGIAEGKEARDRGE</sequence>